<protein>
    <recommendedName>
        <fullName evidence="3">RNA-directed DNA polymerase from mobile element jockey-like</fullName>
    </recommendedName>
</protein>
<proteinExistence type="predicted"/>
<name>A0A3M7RER1_BRAPC</name>
<evidence type="ECO:0000313" key="1">
    <source>
        <dbReference type="EMBL" id="RNA22063.1"/>
    </source>
</evidence>
<evidence type="ECO:0000313" key="2">
    <source>
        <dbReference type="Proteomes" id="UP000276133"/>
    </source>
</evidence>
<sequence>MQRRAMKSVRKLRNKSYEDRIKILNLPSVEQRLDRFNMIQFFKCNKIINRINRNDICTTSRLILDSGVNSNKRLSYSTLILNTKSNILFDFQH</sequence>
<reference evidence="1 2" key="1">
    <citation type="journal article" date="2018" name="Sci. Rep.">
        <title>Genomic signatures of local adaptation to the degree of environmental predictability in rotifers.</title>
        <authorList>
            <person name="Franch-Gras L."/>
            <person name="Hahn C."/>
            <person name="Garcia-Roger E.M."/>
            <person name="Carmona M.J."/>
            <person name="Serra M."/>
            <person name="Gomez A."/>
        </authorList>
    </citation>
    <scope>NUCLEOTIDE SEQUENCE [LARGE SCALE GENOMIC DNA]</scope>
    <source>
        <strain evidence="1">HYR1</strain>
    </source>
</reference>
<dbReference type="Proteomes" id="UP000276133">
    <property type="component" value="Unassembled WGS sequence"/>
</dbReference>
<organism evidence="1 2">
    <name type="scientific">Brachionus plicatilis</name>
    <name type="common">Marine rotifer</name>
    <name type="synonym">Brachionus muelleri</name>
    <dbReference type="NCBI Taxonomy" id="10195"/>
    <lineage>
        <taxon>Eukaryota</taxon>
        <taxon>Metazoa</taxon>
        <taxon>Spiralia</taxon>
        <taxon>Gnathifera</taxon>
        <taxon>Rotifera</taxon>
        <taxon>Eurotatoria</taxon>
        <taxon>Monogononta</taxon>
        <taxon>Pseudotrocha</taxon>
        <taxon>Ploima</taxon>
        <taxon>Brachionidae</taxon>
        <taxon>Brachionus</taxon>
    </lineage>
</organism>
<comment type="caution">
    <text evidence="1">The sequence shown here is derived from an EMBL/GenBank/DDBJ whole genome shotgun (WGS) entry which is preliminary data.</text>
</comment>
<gene>
    <name evidence="1" type="ORF">BpHYR1_032993</name>
</gene>
<dbReference type="EMBL" id="REGN01003547">
    <property type="protein sequence ID" value="RNA22063.1"/>
    <property type="molecule type" value="Genomic_DNA"/>
</dbReference>
<dbReference type="OrthoDB" id="10063766at2759"/>
<accession>A0A3M7RER1</accession>
<dbReference type="AlphaFoldDB" id="A0A3M7RER1"/>
<evidence type="ECO:0008006" key="3">
    <source>
        <dbReference type="Google" id="ProtNLM"/>
    </source>
</evidence>
<keyword evidence="2" id="KW-1185">Reference proteome</keyword>